<dbReference type="Proteomes" id="UP000319979">
    <property type="component" value="Unassembled WGS sequence"/>
</dbReference>
<keyword evidence="1" id="KW-0732">Signal</keyword>
<dbReference type="KEGG" id="vcq:EN18_12705"/>
<reference evidence="9 14" key="6">
    <citation type="submission" date="2019-07" db="EMBL/GenBank/DDBJ databases">
        <title>Phenotypic and genotypic antimicrobial resistance traits of Vibrio cholerae non-O1/non-O139 isolated from a large Austrian lake frequently associated with cases of infection.</title>
        <authorList>
            <person name="Lepuschitz S."/>
            <person name="Baron S."/>
            <person name="Larvor E."/>
            <person name="Granier S."/>
            <person name="Pretzer C."/>
            <person name="Mach R.L."/>
            <person name="Farnleitner A.H."/>
            <person name="Ruppitsch W."/>
            <person name="Pleininger S."/>
            <person name="Indra A."/>
            <person name="Kirschner A.K.T."/>
        </authorList>
    </citation>
    <scope>NUCLEOTIDE SEQUENCE [LARGE SCALE GENOMIC DNA]</scope>
    <source>
        <strain evidence="9 14">A12JL36W90</strain>
    </source>
</reference>
<dbReference type="InterPro" id="IPR051675">
    <property type="entry name" value="Endo/Exo/Phosphatase_dom_1"/>
</dbReference>
<protein>
    <submittedName>
        <fullName evidence="4">ComEA family DNA-binding protein</fullName>
    </submittedName>
    <submittedName>
        <fullName evidence="3">Competence protein ComEA</fullName>
    </submittedName>
</protein>
<reference evidence="5" key="8">
    <citation type="submission" date="2021-05" db="EMBL/GenBank/DDBJ databases">
        <authorList>
            <person name="Stine C."/>
        </authorList>
    </citation>
    <scope>NUCLEOTIDE SEQUENCE</scope>
    <source>
        <strain evidence="5">TDS0091212</strain>
    </source>
</reference>
<dbReference type="KEGG" id="vcx:VAA049_958"/>
<reference evidence="8 13" key="4">
    <citation type="submission" date="2019-02" db="EMBL/GenBank/DDBJ databases">
        <title>Genomic plasticity associated with the antimicrobial resistance in Vibrio cholerae.</title>
        <authorList>
            <person name="Verma J."/>
            <person name="Bag S."/>
            <person name="Saha B."/>
            <person name="Kumar P."/>
            <person name="Ghosh T.S."/>
            <person name="Dayal M."/>
            <person name="Senapati T."/>
            <person name="Mehra S."/>
            <person name="Dey P."/>
            <person name="Desigamani A."/>
            <person name="Kumar D."/>
            <person name="Rana P."/>
            <person name="Kumar B."/>
            <person name="Maiti T.K."/>
            <person name="Sharma N.C."/>
            <person name="Bhadra R.K."/>
            <person name="Mutreja A."/>
            <person name="Nair G.B."/>
            <person name="Ramamurthy T."/>
            <person name="Das B."/>
        </authorList>
    </citation>
    <scope>NUCLEOTIDE SEQUENCE [LARGE SCALE GENOMIC DNA]</scope>
    <source>
        <strain evidence="8 13">IDH06781</strain>
    </source>
</reference>
<dbReference type="EMBL" id="VSIJ01000033">
    <property type="protein sequence ID" value="TXX65378.1"/>
    <property type="molecule type" value="Genomic_DNA"/>
</dbReference>
<dbReference type="EMBL" id="MCBA01000144">
    <property type="protein sequence ID" value="RGP87247.1"/>
    <property type="molecule type" value="Genomic_DNA"/>
</dbReference>
<dbReference type="EMBL" id="JAHBND010001006">
    <property type="protein sequence ID" value="MBS7675996.1"/>
    <property type="molecule type" value="Genomic_DNA"/>
</dbReference>
<dbReference type="Pfam" id="PF12836">
    <property type="entry name" value="HHH_3"/>
    <property type="match status" value="1"/>
</dbReference>
<dbReference type="GO" id="GO:0015627">
    <property type="term" value="C:type II protein secretion system complex"/>
    <property type="evidence" value="ECO:0007669"/>
    <property type="project" value="TreeGrafter"/>
</dbReference>
<dbReference type="GO" id="GO:0006281">
    <property type="term" value="P:DNA repair"/>
    <property type="evidence" value="ECO:0007669"/>
    <property type="project" value="InterPro"/>
</dbReference>
<reference evidence="7 12" key="2">
    <citation type="journal article" date="2017" name="Emerg. Infect. Dis.">
        <title>Carbapenemase VCC-1-Producing Vibrio cholerae in Coastal Waters of Germany.</title>
        <authorList>
            <person name="Hammerl J.A."/>
            <person name="Jackel C."/>
            <person name="Bortolaia V."/>
            <person name="Schwartz K."/>
            <person name="Bier N."/>
            <person name="Hendriksen R.S."/>
            <person name="Guerra B."/>
            <person name="Strauch E."/>
        </authorList>
    </citation>
    <scope>NUCLEOTIDE SEQUENCE [LARGE SCALE GENOMIC DNA]</scope>
    <source>
        <strain evidence="7 12">VN-2825</strain>
    </source>
</reference>
<evidence type="ECO:0000313" key="6">
    <source>
        <dbReference type="EMBL" id="MVD21979.1"/>
    </source>
</evidence>
<dbReference type="RefSeq" id="WP_001166105.1">
    <property type="nucleotide sequence ID" value="NZ_AP018677.1"/>
</dbReference>
<dbReference type="Proteomes" id="UP001196338">
    <property type="component" value="Unassembled WGS sequence"/>
</dbReference>
<evidence type="ECO:0000259" key="2">
    <source>
        <dbReference type="SMART" id="SM00278"/>
    </source>
</evidence>
<organism evidence="4 15">
    <name type="scientific">Vibrio cholerae</name>
    <dbReference type="NCBI Taxonomy" id="666"/>
    <lineage>
        <taxon>Bacteria</taxon>
        <taxon>Pseudomonadati</taxon>
        <taxon>Pseudomonadota</taxon>
        <taxon>Gammaproteobacteria</taxon>
        <taxon>Vibrionales</taxon>
        <taxon>Vibrionaceae</taxon>
        <taxon>Vibrio</taxon>
    </lineage>
</organism>
<evidence type="ECO:0000313" key="4">
    <source>
        <dbReference type="EMBL" id="KAA1256162.1"/>
    </source>
</evidence>
<feature type="domain" description="Helix-hairpin-helix DNA-binding motif class 1" evidence="2">
    <location>
        <begin position="81"/>
        <end position="100"/>
    </location>
</feature>
<dbReference type="SMR" id="A0A0F0AYJ3"/>
<dbReference type="EMBL" id="SISP01000006">
    <property type="protein sequence ID" value="TBM44317.1"/>
    <property type="molecule type" value="Genomic_DNA"/>
</dbReference>
<evidence type="ECO:0000313" key="15">
    <source>
        <dbReference type="Proteomes" id="UP000323225"/>
    </source>
</evidence>
<dbReference type="GeneID" id="88782748"/>
<proteinExistence type="predicted"/>
<dbReference type="InterPro" id="IPR003583">
    <property type="entry name" value="Hlx-hairpin-Hlx_DNA-bd_motif"/>
</dbReference>
<dbReference type="OMA" id="HGPFKTA"/>
<feature type="domain" description="Helix-hairpin-helix DNA-binding motif class 1" evidence="2">
    <location>
        <begin position="51"/>
        <end position="70"/>
    </location>
</feature>
<feature type="signal peptide" evidence="1">
    <location>
        <begin position="1"/>
        <end position="25"/>
    </location>
</feature>
<dbReference type="Gene3D" id="1.10.150.280">
    <property type="entry name" value="AF1531-like domain"/>
    <property type="match status" value="1"/>
</dbReference>
<keyword evidence="4" id="KW-0238">DNA-binding</keyword>
<dbReference type="SMART" id="SM00278">
    <property type="entry name" value="HhH1"/>
    <property type="match status" value="2"/>
</dbReference>
<evidence type="ECO:0000313" key="11">
    <source>
        <dbReference type="Proteomes" id="UP000044806"/>
    </source>
</evidence>
<name>A0A0F0AYJ3_VIBCL</name>
<dbReference type="InterPro" id="IPR010994">
    <property type="entry name" value="RuvA_2-like"/>
</dbReference>
<evidence type="ECO:0000313" key="3">
    <source>
        <dbReference type="EMBL" id="CRZ82796.1"/>
    </source>
</evidence>
<dbReference type="AlphaFoldDB" id="A0A0F0AYJ3"/>
<dbReference type="InterPro" id="IPR004509">
    <property type="entry name" value="Competence_ComEA_HhH"/>
</dbReference>
<sequence length="103" mass="10967">MQIKTKIVTLFLSLCLPTLPLLANAEETAPAAQVEEGIVITVNINTASAEELATLLKGIGLKKAQAIVDYREANGPFTHIDDLTNVKGIGEATVRNNAARILL</sequence>
<evidence type="ECO:0000313" key="10">
    <source>
        <dbReference type="EMBL" id="TXX65378.1"/>
    </source>
</evidence>
<reference evidence="6 17" key="3">
    <citation type="submission" date="2018-09" db="EMBL/GenBank/DDBJ databases">
        <title>Genomic epidemiology reveals two lineages of Vibrio cholerae that can cause global cholera epidemics despite absence of cholera toxin gene.</title>
        <authorList>
            <person name="Wang H."/>
            <person name="Zen W."/>
            <person name="Yu H."/>
            <person name="Zhang W."/>
            <person name="Pan J."/>
            <person name="Yang C."/>
            <person name="Cui Y."/>
        </authorList>
    </citation>
    <scope>NUCLEOTIDE SEQUENCE [LARGE SCALE GENOMIC DNA]</scope>
    <source>
        <strain evidence="6 17">00-1_S85</strain>
    </source>
</reference>
<reference evidence="4 15" key="7">
    <citation type="submission" date="2019-09" db="EMBL/GenBank/DDBJ databases">
        <authorList>
            <person name="Kritzky A."/>
            <person name="Schelkanova E.Y."/>
            <person name="Alkhova Z.V."/>
            <person name="Smirnova N.I."/>
        </authorList>
    </citation>
    <scope>NUCLEOTIDE SEQUENCE [LARGE SCALE GENOMIC DNA]</scope>
    <source>
        <strain evidence="4 15">M1526</strain>
    </source>
</reference>
<reference evidence="5" key="9">
    <citation type="submission" date="2023-08" db="EMBL/GenBank/DDBJ databases">
        <title>Vibrio cholerae Outbreaks in Tanzania Exemplify Founder Flush: Simultaneous Increases in Population Size and Genetic Diversity.</title>
        <authorList>
            <person name="Debes A.K."/>
            <person name="Mohammed A."/>
            <person name="Maseke I."/>
            <person name="Almeida M."/>
            <person name="Li S."/>
            <person name="Matimba H."/>
            <person name="Joachim A."/>
            <person name="Mizinduko M."/>
            <person name="Nyanga S."/>
            <person name="Kelly M."/>
            <person name="Kachwamba Y."/>
            <person name="Schaffer A.M."/>
            <person name="Nyanga A.S."/>
            <person name="Mghamba J."/>
            <person name="Mosha F.S."/>
            <person name="Sack D.A."/>
            <person name="Stine O.C."/>
        </authorList>
    </citation>
    <scope>NUCLEOTIDE SEQUENCE</scope>
    <source>
        <strain evidence="5">TDS0091212</strain>
    </source>
</reference>
<reference evidence="10 16" key="5">
    <citation type="submission" date="2019-06" db="EMBL/GenBank/DDBJ databases">
        <title>Vibrio cholerae phylogeny based on whole-genome sequencing reveals genetic diversity and population strucutre.</title>
        <authorList>
            <person name="Zhiqiu Y."/>
            <person name="Bin L."/>
            <person name="Lingyan J."/>
        </authorList>
    </citation>
    <scope>NUCLEOTIDE SEQUENCE [LARGE SCALE GENOMIC DNA]</scope>
    <source>
        <strain evidence="10 16">N2814</strain>
    </source>
</reference>
<dbReference type="NCBIfam" id="TIGR00426">
    <property type="entry name" value="competence protein ComEA helix-hairpin-helix repeat region"/>
    <property type="match status" value="1"/>
</dbReference>
<evidence type="ECO:0000313" key="7">
    <source>
        <dbReference type="EMBL" id="RGP87247.1"/>
    </source>
</evidence>
<accession>A0A0F0AYJ3</accession>
<evidence type="ECO:0000313" key="13">
    <source>
        <dbReference type="Proteomes" id="UP000294145"/>
    </source>
</evidence>
<dbReference type="EMBL" id="CWOW01000001">
    <property type="protein sequence ID" value="CRZ82796.1"/>
    <property type="molecule type" value="Genomic_DNA"/>
</dbReference>
<dbReference type="EMBL" id="VIOS01000078">
    <property type="protein sequence ID" value="TQP10413.1"/>
    <property type="molecule type" value="Genomic_DNA"/>
</dbReference>
<dbReference type="PANTHER" id="PTHR21180:SF32">
    <property type="entry name" value="ENDONUCLEASE_EXONUCLEASE_PHOSPHATASE FAMILY DOMAIN-CONTAINING PROTEIN 1"/>
    <property type="match status" value="1"/>
</dbReference>
<evidence type="ECO:0000256" key="1">
    <source>
        <dbReference type="SAM" id="SignalP"/>
    </source>
</evidence>
<dbReference type="Proteomes" id="UP000266701">
    <property type="component" value="Unassembled WGS sequence"/>
</dbReference>
<evidence type="ECO:0000313" key="9">
    <source>
        <dbReference type="EMBL" id="TQP10413.1"/>
    </source>
</evidence>
<dbReference type="EMBL" id="VUAA01000002">
    <property type="protein sequence ID" value="KAA1256162.1"/>
    <property type="molecule type" value="Genomic_DNA"/>
</dbReference>
<feature type="chain" id="PRO_5015037450" evidence="1">
    <location>
        <begin position="26"/>
        <end position="103"/>
    </location>
</feature>
<dbReference type="SUPFAM" id="SSF47781">
    <property type="entry name" value="RuvA domain 2-like"/>
    <property type="match status" value="1"/>
</dbReference>
<gene>
    <name evidence="7" type="ORF">BC353_03620</name>
    <name evidence="6" type="ORF">D6U24_01295</name>
    <name evidence="3" type="ORF">ERS013165_00289</name>
    <name evidence="8" type="ORF">EYB64_05440</name>
    <name evidence="4" type="ORF">F0M16_02235</name>
    <name evidence="9" type="ORF">FLM02_15660</name>
    <name evidence="10" type="ORF">FXF03_13080</name>
    <name evidence="5" type="ORF">KIN13_21640</name>
</gene>
<dbReference type="Proteomes" id="UP000294145">
    <property type="component" value="Unassembled WGS sequence"/>
</dbReference>
<evidence type="ECO:0000313" key="14">
    <source>
        <dbReference type="Proteomes" id="UP000319979"/>
    </source>
</evidence>
<evidence type="ECO:0000313" key="12">
    <source>
        <dbReference type="Proteomes" id="UP000266701"/>
    </source>
</evidence>
<evidence type="ECO:0000313" key="8">
    <source>
        <dbReference type="EMBL" id="TBM44317.1"/>
    </source>
</evidence>
<evidence type="ECO:0000313" key="16">
    <source>
        <dbReference type="Proteomes" id="UP000323819"/>
    </source>
</evidence>
<dbReference type="Proteomes" id="UP000044806">
    <property type="component" value="Unassembled WGS sequence"/>
</dbReference>
<dbReference type="GO" id="GO:0003677">
    <property type="term" value="F:DNA binding"/>
    <property type="evidence" value="ECO:0007669"/>
    <property type="project" value="UniProtKB-KW"/>
</dbReference>
<evidence type="ECO:0000313" key="5">
    <source>
        <dbReference type="EMBL" id="MBS7675996.1"/>
    </source>
</evidence>
<dbReference type="Proteomes" id="UP000323819">
    <property type="component" value="Unassembled WGS sequence"/>
</dbReference>
<dbReference type="Proteomes" id="UP000471242">
    <property type="component" value="Unassembled WGS sequence"/>
</dbReference>
<dbReference type="EMBL" id="QZRB01000001">
    <property type="protein sequence ID" value="MVD21979.1"/>
    <property type="molecule type" value="Genomic_DNA"/>
</dbReference>
<dbReference type="PANTHER" id="PTHR21180">
    <property type="entry name" value="ENDONUCLEASE/EXONUCLEASE/PHOSPHATASE FAMILY DOMAIN-CONTAINING PROTEIN 1"/>
    <property type="match status" value="1"/>
</dbReference>
<reference evidence="3 11" key="1">
    <citation type="submission" date="2015-07" db="EMBL/GenBank/DDBJ databases">
        <authorList>
            <consortium name="Pathogen Informatics"/>
        </authorList>
    </citation>
    <scope>NUCLEOTIDE SEQUENCE [LARGE SCALE GENOMIC DNA]</scope>
    <source>
        <strain evidence="3 11">A51</strain>
    </source>
</reference>
<dbReference type="GO" id="GO:0015628">
    <property type="term" value="P:protein secretion by the type II secretion system"/>
    <property type="evidence" value="ECO:0007669"/>
    <property type="project" value="TreeGrafter"/>
</dbReference>
<dbReference type="Proteomes" id="UP000323225">
    <property type="component" value="Unassembled WGS sequence"/>
</dbReference>
<evidence type="ECO:0000313" key="17">
    <source>
        <dbReference type="Proteomes" id="UP000471242"/>
    </source>
</evidence>